<comment type="caution">
    <text evidence="1">The sequence shown here is derived from an EMBL/GenBank/DDBJ whole genome shotgun (WGS) entry which is preliminary data.</text>
</comment>
<proteinExistence type="predicted"/>
<dbReference type="EMBL" id="JAMKOV010000004">
    <property type="protein sequence ID" value="KAI8040352.1"/>
    <property type="molecule type" value="Genomic_DNA"/>
</dbReference>
<reference evidence="1" key="1">
    <citation type="journal article" date="2023" name="Genome Biol. Evol.">
        <title>Long-read-based Genome Assembly of Drosophila gunungcola Reveals Fewer Chemosensory Genes in Flower-breeding Species.</title>
        <authorList>
            <person name="Negi A."/>
            <person name="Liao B.Y."/>
            <person name="Yeh S.D."/>
        </authorList>
    </citation>
    <scope>NUCLEOTIDE SEQUENCE</scope>
    <source>
        <strain evidence="1">Sukarami</strain>
    </source>
</reference>
<dbReference type="AlphaFoldDB" id="A0A9Q0BPW2"/>
<protein>
    <submittedName>
        <fullName evidence="1">Uncharacterized protein</fullName>
    </submittedName>
</protein>
<gene>
    <name evidence="1" type="ORF">M5D96_006292</name>
</gene>
<evidence type="ECO:0000313" key="2">
    <source>
        <dbReference type="Proteomes" id="UP001059596"/>
    </source>
</evidence>
<organism evidence="1 2">
    <name type="scientific">Drosophila gunungcola</name>
    <name type="common">fruit fly</name>
    <dbReference type="NCBI Taxonomy" id="103775"/>
    <lineage>
        <taxon>Eukaryota</taxon>
        <taxon>Metazoa</taxon>
        <taxon>Ecdysozoa</taxon>
        <taxon>Arthropoda</taxon>
        <taxon>Hexapoda</taxon>
        <taxon>Insecta</taxon>
        <taxon>Pterygota</taxon>
        <taxon>Neoptera</taxon>
        <taxon>Endopterygota</taxon>
        <taxon>Diptera</taxon>
        <taxon>Brachycera</taxon>
        <taxon>Muscomorpha</taxon>
        <taxon>Ephydroidea</taxon>
        <taxon>Drosophilidae</taxon>
        <taxon>Drosophila</taxon>
        <taxon>Sophophora</taxon>
    </lineage>
</organism>
<evidence type="ECO:0000313" key="1">
    <source>
        <dbReference type="EMBL" id="KAI8040352.1"/>
    </source>
</evidence>
<keyword evidence="2" id="KW-1185">Reference proteome</keyword>
<accession>A0A9Q0BPW2</accession>
<name>A0A9Q0BPW2_9MUSC</name>
<dbReference type="OrthoDB" id="7850102at2759"/>
<dbReference type="Proteomes" id="UP001059596">
    <property type="component" value="Unassembled WGS sequence"/>
</dbReference>
<sequence length="366" mass="42815">MSSISECALDRHFTAQLRKLRLYSQEHPISKEECELRQCWMDHLQQAKGEDKYARNCMTLMMYDQFQQTGHLRKPFTEVENIQRSMDDLLNEYDGELRVEEQPAATVEDAQEGETNASCYGGGSSRCSKEVAVANPLPEFESVKQSNQDLLKEIDSLHSRTLETEQHYKTKSQLLEQKMAEKTRIDQQESIYRACRGAIDLLKSWPGDQAPLNFLATCLEPLLRSDLVSSTQISELDRSLEDVLDRMVKQICTRRDENVRILYDHILHNQQDMIKEREGKVRRIQESLKLERQRLQLLSEDLKRREDLIWRHQSIVTIPRKPSEEPASPRNNRVRILSQGKVLQNRANRSDMQNLPIWNVPERQRV</sequence>